<dbReference type="Pfam" id="PF00512">
    <property type="entry name" value="HisKA"/>
    <property type="match status" value="1"/>
</dbReference>
<keyword evidence="9" id="KW-0812">Transmembrane</keyword>
<evidence type="ECO:0000256" key="1">
    <source>
        <dbReference type="ARBA" id="ARBA00000085"/>
    </source>
</evidence>
<dbReference type="GO" id="GO:0005524">
    <property type="term" value="F:ATP binding"/>
    <property type="evidence" value="ECO:0007669"/>
    <property type="project" value="UniProtKB-KW"/>
</dbReference>
<feature type="transmembrane region" description="Helical" evidence="9">
    <location>
        <begin position="7"/>
        <end position="27"/>
    </location>
</feature>
<keyword evidence="14" id="KW-1185">Reference proteome</keyword>
<dbReference type="SUPFAM" id="SSF47384">
    <property type="entry name" value="Homodimeric domain of signal transducing histidine kinase"/>
    <property type="match status" value="1"/>
</dbReference>
<keyword evidence="4 8" id="KW-0597">Phosphoprotein</keyword>
<evidence type="ECO:0000256" key="3">
    <source>
        <dbReference type="ARBA" id="ARBA00012438"/>
    </source>
</evidence>
<evidence type="ECO:0000256" key="5">
    <source>
        <dbReference type="ARBA" id="ARBA00022679"/>
    </source>
</evidence>
<protein>
    <recommendedName>
        <fullName evidence="3">histidine kinase</fullName>
        <ecNumber evidence="3">2.7.13.3</ecNumber>
    </recommendedName>
</protein>
<dbReference type="InterPro" id="IPR036890">
    <property type="entry name" value="HATPase_C_sf"/>
</dbReference>
<keyword evidence="9" id="KW-1133">Transmembrane helix</keyword>
<dbReference type="Pfam" id="PF02518">
    <property type="entry name" value="HATPase_c"/>
    <property type="match status" value="1"/>
</dbReference>
<evidence type="ECO:0000259" key="10">
    <source>
        <dbReference type="PROSITE" id="PS50109"/>
    </source>
</evidence>
<dbReference type="Gene3D" id="3.40.50.2300">
    <property type="match status" value="1"/>
</dbReference>
<keyword evidence="9" id="KW-0472">Membrane</keyword>
<keyword evidence="13" id="KW-0067">ATP-binding</keyword>
<feature type="modified residue" description="4-aspartylphosphate" evidence="8">
    <location>
        <position position="548"/>
    </location>
</feature>
<dbReference type="SMART" id="SM00388">
    <property type="entry name" value="HisKA"/>
    <property type="match status" value="1"/>
</dbReference>
<dbReference type="Pfam" id="PF00672">
    <property type="entry name" value="HAMP"/>
    <property type="match status" value="1"/>
</dbReference>
<dbReference type="SUPFAM" id="SSF52172">
    <property type="entry name" value="CheY-like"/>
    <property type="match status" value="1"/>
</dbReference>
<keyword evidence="7" id="KW-0902">Two-component regulatory system</keyword>
<dbReference type="CDD" id="cd16922">
    <property type="entry name" value="HATPase_EvgS-ArcB-TorS-like"/>
    <property type="match status" value="1"/>
</dbReference>
<dbReference type="PROSITE" id="PS50109">
    <property type="entry name" value="HIS_KIN"/>
    <property type="match status" value="1"/>
</dbReference>
<dbReference type="SMART" id="SM00304">
    <property type="entry name" value="HAMP"/>
    <property type="match status" value="1"/>
</dbReference>
<organism evidence="13 14">
    <name type="scientific">Alteromonas oceani</name>
    <dbReference type="NCBI Taxonomy" id="2071609"/>
    <lineage>
        <taxon>Bacteria</taxon>
        <taxon>Pseudomonadati</taxon>
        <taxon>Pseudomonadota</taxon>
        <taxon>Gammaproteobacteria</taxon>
        <taxon>Alteromonadales</taxon>
        <taxon>Alteromonadaceae</taxon>
        <taxon>Alteromonas/Salinimonas group</taxon>
        <taxon>Alteromonas</taxon>
    </lineage>
</organism>
<dbReference type="InterPro" id="IPR003661">
    <property type="entry name" value="HisK_dim/P_dom"/>
</dbReference>
<dbReference type="InterPro" id="IPR003594">
    <property type="entry name" value="HATPase_dom"/>
</dbReference>
<dbReference type="InterPro" id="IPR004358">
    <property type="entry name" value="Sig_transdc_His_kin-like_C"/>
</dbReference>
<proteinExistence type="predicted"/>
<feature type="domain" description="HAMP" evidence="12">
    <location>
        <begin position="187"/>
        <end position="239"/>
    </location>
</feature>
<dbReference type="Gene3D" id="6.10.340.10">
    <property type="match status" value="1"/>
</dbReference>
<dbReference type="CDD" id="cd00082">
    <property type="entry name" value="HisKA"/>
    <property type="match status" value="1"/>
</dbReference>
<gene>
    <name evidence="13" type="ORF">ACFOEW_17210</name>
</gene>
<dbReference type="Pfam" id="PF00072">
    <property type="entry name" value="Response_reg"/>
    <property type="match status" value="1"/>
</dbReference>
<dbReference type="EMBL" id="JBHRSX010000095">
    <property type="protein sequence ID" value="MFC3203551.1"/>
    <property type="molecule type" value="Genomic_DNA"/>
</dbReference>
<reference evidence="14" key="1">
    <citation type="journal article" date="2019" name="Int. J. Syst. Evol. Microbiol.">
        <title>The Global Catalogue of Microorganisms (GCM) 10K type strain sequencing project: providing services to taxonomists for standard genome sequencing and annotation.</title>
        <authorList>
            <consortium name="The Broad Institute Genomics Platform"/>
            <consortium name="The Broad Institute Genome Sequencing Center for Infectious Disease"/>
            <person name="Wu L."/>
            <person name="Ma J."/>
        </authorList>
    </citation>
    <scope>NUCLEOTIDE SEQUENCE [LARGE SCALE GENOMIC DNA]</scope>
    <source>
        <strain evidence="14">KCTC 52449</strain>
    </source>
</reference>
<evidence type="ECO:0000256" key="4">
    <source>
        <dbReference type="ARBA" id="ARBA00022553"/>
    </source>
</evidence>
<dbReference type="SMART" id="SM00448">
    <property type="entry name" value="REC"/>
    <property type="match status" value="1"/>
</dbReference>
<dbReference type="InterPro" id="IPR011006">
    <property type="entry name" value="CheY-like_superfamily"/>
</dbReference>
<evidence type="ECO:0000256" key="2">
    <source>
        <dbReference type="ARBA" id="ARBA00004370"/>
    </source>
</evidence>
<dbReference type="InterPro" id="IPR001789">
    <property type="entry name" value="Sig_transdc_resp-reg_receiver"/>
</dbReference>
<evidence type="ECO:0000259" key="11">
    <source>
        <dbReference type="PROSITE" id="PS50110"/>
    </source>
</evidence>
<evidence type="ECO:0000256" key="6">
    <source>
        <dbReference type="ARBA" id="ARBA00022777"/>
    </source>
</evidence>
<dbReference type="PROSITE" id="PS50885">
    <property type="entry name" value="HAMP"/>
    <property type="match status" value="1"/>
</dbReference>
<comment type="catalytic activity">
    <reaction evidence="1">
        <text>ATP + protein L-histidine = ADP + protein N-phospho-L-histidine.</text>
        <dbReference type="EC" id="2.7.13.3"/>
    </reaction>
</comment>
<dbReference type="CDD" id="cd06225">
    <property type="entry name" value="HAMP"/>
    <property type="match status" value="1"/>
</dbReference>
<dbReference type="SUPFAM" id="SSF55874">
    <property type="entry name" value="ATPase domain of HSP90 chaperone/DNA topoisomerase II/histidine kinase"/>
    <property type="match status" value="1"/>
</dbReference>
<dbReference type="CDD" id="cd17546">
    <property type="entry name" value="REC_hyHK_CKI1_RcsC-like"/>
    <property type="match status" value="1"/>
</dbReference>
<dbReference type="PANTHER" id="PTHR45339">
    <property type="entry name" value="HYBRID SIGNAL TRANSDUCTION HISTIDINE KINASE J"/>
    <property type="match status" value="1"/>
</dbReference>
<dbReference type="SUPFAM" id="SSF158472">
    <property type="entry name" value="HAMP domain-like"/>
    <property type="match status" value="1"/>
</dbReference>
<comment type="subcellular location">
    <subcellularLocation>
        <location evidence="2">Membrane</location>
    </subcellularLocation>
</comment>
<dbReference type="InterPro" id="IPR036097">
    <property type="entry name" value="HisK_dim/P_sf"/>
</dbReference>
<keyword evidence="6" id="KW-0418">Kinase</keyword>
<keyword evidence="5" id="KW-0808">Transferase</keyword>
<evidence type="ECO:0000256" key="8">
    <source>
        <dbReference type="PROSITE-ProRule" id="PRU00169"/>
    </source>
</evidence>
<evidence type="ECO:0000313" key="14">
    <source>
        <dbReference type="Proteomes" id="UP001595477"/>
    </source>
</evidence>
<keyword evidence="13" id="KW-0547">Nucleotide-binding</keyword>
<evidence type="ECO:0000259" key="12">
    <source>
        <dbReference type="PROSITE" id="PS50885"/>
    </source>
</evidence>
<comment type="caution">
    <text evidence="13">The sequence shown here is derived from an EMBL/GenBank/DDBJ whole genome shotgun (WGS) entry which is preliminary data.</text>
</comment>
<dbReference type="Proteomes" id="UP001595477">
    <property type="component" value="Unassembled WGS sequence"/>
</dbReference>
<dbReference type="PROSITE" id="PS50110">
    <property type="entry name" value="RESPONSE_REGULATORY"/>
    <property type="match status" value="1"/>
</dbReference>
<dbReference type="RefSeq" id="WP_123323729.1">
    <property type="nucleotide sequence ID" value="NZ_JBHRSX010000095.1"/>
</dbReference>
<dbReference type="InterPro" id="IPR005467">
    <property type="entry name" value="His_kinase_dom"/>
</dbReference>
<sequence>MKLTAKIGLWLIPAVVTGVAVLGYTSYLTAYQTLKQREFETLAVFASQMAYEIADSREQVLVSSGLKGIASFEKAYQNEVLEELEALSLSTGKQFAVYHKSELPLIQKNIDEMDTLNRAGNGVLVGILDDSTLFANIDYLPWEWTIVVSEDISSLRAELWRITWLTFLASLLSACVVYLCVKLVIKNIILNRLHLLEKATSQIAESKQTVKINIENKDEIGRLAKSIETMSTTIETSLVKAQAANKAKSEFLSVMSHEIRTPLNGVIGIASILEKTELDDHQRELTRNLIKSADSLTTLVSDVLDLAKIEAGSVEVDESELEVNDLLSGVKTLYEASANAKNTIIEINCATNLVVRSDRAKLRQILNNLVNNAVKFTEGGSITLSAQANKAPQDEPQGTELTFTVTDTGIGIDKTAQTKIFDRFTQADYSITRKHGGSGLGLAIVKNLVDLLNGSINLDSELNKGTEFTLSVPVTLMTERQVINEPYTEQKCTPERHLTVLLAEDNDINALVATTMLEDFGHNVTRVINGREALEVAEQQSFEMIFMDIHMPEMDGIRSTQAIRQLDKYTNTPIIGLTAEAFKERHALFLSEGMDFVLTKPLSEHALLSAISDYHPDRFRHS</sequence>
<dbReference type="PRINTS" id="PR00344">
    <property type="entry name" value="BCTRLSENSOR"/>
</dbReference>
<accession>A0ABV7K0I6</accession>
<dbReference type="EC" id="2.7.13.3" evidence="3"/>
<evidence type="ECO:0000313" key="13">
    <source>
        <dbReference type="EMBL" id="MFC3203551.1"/>
    </source>
</evidence>
<evidence type="ECO:0000256" key="9">
    <source>
        <dbReference type="SAM" id="Phobius"/>
    </source>
</evidence>
<dbReference type="InterPro" id="IPR003660">
    <property type="entry name" value="HAMP_dom"/>
</dbReference>
<dbReference type="SMART" id="SM00387">
    <property type="entry name" value="HATPase_c"/>
    <property type="match status" value="1"/>
</dbReference>
<feature type="domain" description="Response regulatory" evidence="11">
    <location>
        <begin position="499"/>
        <end position="615"/>
    </location>
</feature>
<dbReference type="Gene3D" id="1.10.287.130">
    <property type="match status" value="1"/>
</dbReference>
<dbReference type="PANTHER" id="PTHR45339:SF1">
    <property type="entry name" value="HYBRID SIGNAL TRANSDUCTION HISTIDINE KINASE J"/>
    <property type="match status" value="1"/>
</dbReference>
<dbReference type="Gene3D" id="3.30.565.10">
    <property type="entry name" value="Histidine kinase-like ATPase, C-terminal domain"/>
    <property type="match status" value="1"/>
</dbReference>
<evidence type="ECO:0000256" key="7">
    <source>
        <dbReference type="ARBA" id="ARBA00023012"/>
    </source>
</evidence>
<name>A0ABV7K0I6_9ALTE</name>
<feature type="domain" description="Histidine kinase" evidence="10">
    <location>
        <begin position="254"/>
        <end position="476"/>
    </location>
</feature>